<dbReference type="HOGENOM" id="CLU_1696428_0_0_1"/>
<organism evidence="1">
    <name type="scientific">Rhizophagus irregularis (strain DAOM 181602 / DAOM 197198 / MUCL 43194)</name>
    <name type="common">Arbuscular mycorrhizal fungus</name>
    <name type="synonym">Glomus intraradices</name>
    <dbReference type="NCBI Taxonomy" id="747089"/>
    <lineage>
        <taxon>Eukaryota</taxon>
        <taxon>Fungi</taxon>
        <taxon>Fungi incertae sedis</taxon>
        <taxon>Mucoromycota</taxon>
        <taxon>Glomeromycotina</taxon>
        <taxon>Glomeromycetes</taxon>
        <taxon>Glomerales</taxon>
        <taxon>Glomeraceae</taxon>
        <taxon>Rhizophagus</taxon>
    </lineage>
</organism>
<dbReference type="EMBL" id="KI287268">
    <property type="protein sequence ID" value="ESA10284.1"/>
    <property type="molecule type" value="Genomic_DNA"/>
</dbReference>
<dbReference type="AlphaFoldDB" id="U9TQ33"/>
<evidence type="ECO:0000313" key="1">
    <source>
        <dbReference type="EMBL" id="ESA10284.1"/>
    </source>
</evidence>
<gene>
    <name evidence="1" type="ORF">GLOINDRAFT_29622</name>
</gene>
<sequence length="155" mass="17866">MSLKFTLLSESSVKTIEKIQRAGFLPDPVQADHIHIFRPEWKNLKDDRIIAEWDQNLIVLLQALLLKNSKCKTINYRLTSQNQFPTALQDAFRCLFISLEDMRFEPLNPKKYCNSAGGGLSLLLVLLYVMLVCHHQLLVRAGDDERFRDDAIYSA</sequence>
<protein>
    <submittedName>
        <fullName evidence="1">Uncharacterized protein</fullName>
    </submittedName>
</protein>
<accession>U9TQ33</accession>
<reference evidence="1" key="1">
    <citation type="submission" date="2013-07" db="EMBL/GenBank/DDBJ databases">
        <title>The genome of an arbuscular mycorrhizal fungus provides insights into the evolution of the oldest plant symbiosis.</title>
        <authorList>
            <consortium name="DOE Joint Genome Institute"/>
            <person name="Tisserant E."/>
            <person name="Malbreil M."/>
            <person name="Kuo A."/>
            <person name="Kohler A."/>
            <person name="Symeonidi A."/>
            <person name="Balestrini R."/>
            <person name="Charron P."/>
            <person name="Duensing N."/>
            <person name="Frei-dit-Frey N."/>
            <person name="Gianinazzi-Pearson V."/>
            <person name="Gilbert B."/>
            <person name="Handa Y."/>
            <person name="Hijri M."/>
            <person name="Kaul R."/>
            <person name="Kawaguchi M."/>
            <person name="Krajinski F."/>
            <person name="Lammers P."/>
            <person name="Lapierre D."/>
            <person name="Masclaux F.G."/>
            <person name="Murat C."/>
            <person name="Morin E."/>
            <person name="Ndikumana S."/>
            <person name="Pagni M."/>
            <person name="Petitpierre D."/>
            <person name="Requena N."/>
            <person name="Rosikiewicz P."/>
            <person name="Riley R."/>
            <person name="Saito K."/>
            <person name="San Clemente H."/>
            <person name="Shapiro H."/>
            <person name="van Tuinen D."/>
            <person name="Becard G."/>
            <person name="Bonfante P."/>
            <person name="Paszkowski U."/>
            <person name="Shachar-Hill Y."/>
            <person name="Young J.P."/>
            <person name="Sanders I.R."/>
            <person name="Henrissat B."/>
            <person name="Rensing S.A."/>
            <person name="Grigoriev I.V."/>
            <person name="Corradi N."/>
            <person name="Roux C."/>
            <person name="Martin F."/>
        </authorList>
    </citation>
    <scope>NUCLEOTIDE SEQUENCE</scope>
    <source>
        <strain evidence="1">DAOM 197198</strain>
    </source>
</reference>
<name>U9TQ33_RHIID</name>
<proteinExistence type="predicted"/>